<reference evidence="2" key="1">
    <citation type="journal article" date="2019" name="Int. J. Syst. Evol. Microbiol.">
        <title>The Global Catalogue of Microorganisms (GCM) 10K type strain sequencing project: providing services to taxonomists for standard genome sequencing and annotation.</title>
        <authorList>
            <consortium name="The Broad Institute Genomics Platform"/>
            <consortium name="The Broad Institute Genome Sequencing Center for Infectious Disease"/>
            <person name="Wu L."/>
            <person name="Ma J."/>
        </authorList>
    </citation>
    <scope>NUCLEOTIDE SEQUENCE [LARGE SCALE GENOMIC DNA]</scope>
    <source>
        <strain evidence="2">JCM 17695</strain>
    </source>
</reference>
<proteinExistence type="predicted"/>
<comment type="caution">
    <text evidence="1">The sequence shown here is derived from an EMBL/GenBank/DDBJ whole genome shotgun (WGS) entry which is preliminary data.</text>
</comment>
<sequence length="260" mass="28913">MPGKALEQRPALAALFTDTVLRDDLDPDLLDSVETHLQQRERGFAPTGNARFDDLLAAQLDRFAESPEWRPPVKVHVTDLATQVLRFLHMRFDAQADLYGSLTAYLGTCPPDEHGAPKLWPEKAVQDDLHSHLIGQMTPGTIQREIIDIASGRTDITYTPGPGYRYVVELKRRDTAATREAVERDNLPQTTNYTATGPPFGILIVADHGPHTAGYTSLDDSIWITPVTRSRTETPRLILIGILPIGRPTPSKLRTPRKNP</sequence>
<organism evidence="1 2">
    <name type="scientific">Actinokineospora soli</name>
    <dbReference type="NCBI Taxonomy" id="1048753"/>
    <lineage>
        <taxon>Bacteria</taxon>
        <taxon>Bacillati</taxon>
        <taxon>Actinomycetota</taxon>
        <taxon>Actinomycetes</taxon>
        <taxon>Pseudonocardiales</taxon>
        <taxon>Pseudonocardiaceae</taxon>
        <taxon>Actinokineospora</taxon>
    </lineage>
</organism>
<dbReference type="Proteomes" id="UP001596512">
    <property type="component" value="Unassembled WGS sequence"/>
</dbReference>
<gene>
    <name evidence="1" type="ORF">ACFQV2_12755</name>
</gene>
<evidence type="ECO:0000313" key="2">
    <source>
        <dbReference type="Proteomes" id="UP001596512"/>
    </source>
</evidence>
<keyword evidence="2" id="KW-1185">Reference proteome</keyword>
<evidence type="ECO:0000313" key="1">
    <source>
        <dbReference type="EMBL" id="MFC7614265.1"/>
    </source>
</evidence>
<evidence type="ECO:0008006" key="3">
    <source>
        <dbReference type="Google" id="ProtNLM"/>
    </source>
</evidence>
<name>A0ABW2TKJ8_9PSEU</name>
<protein>
    <recommendedName>
        <fullName evidence="3">Protein NO VEIN C-terminal domain-containing protein</fullName>
    </recommendedName>
</protein>
<accession>A0ABW2TKJ8</accession>
<dbReference type="EMBL" id="JBHTEY010000004">
    <property type="protein sequence ID" value="MFC7614265.1"/>
    <property type="molecule type" value="Genomic_DNA"/>
</dbReference>